<dbReference type="NCBIfam" id="TIGR01484">
    <property type="entry name" value="HAD-SF-IIB"/>
    <property type="match status" value="1"/>
</dbReference>
<dbReference type="EC" id="3.1.3.12" evidence="4"/>
<comment type="similarity">
    <text evidence="2 4">Belongs to the trehalose phosphatase family.</text>
</comment>
<dbReference type="NCBIfam" id="TIGR00685">
    <property type="entry name" value="T6PP"/>
    <property type="match status" value="1"/>
</dbReference>
<comment type="caution">
    <text evidence="5">The sequence shown here is derived from an EMBL/GenBank/DDBJ whole genome shotgun (WGS) entry which is preliminary data.</text>
</comment>
<sequence length="247" mass="25806">MADLPTPPRLPSDASLFLDFDGTLVELAERPDGVVVDRALTDLLDALGTRFGNRVALISGRSVAQLDEMLGAAAAPLAIAGSHGLEERWQGSLSTPDRPQALTDAEHAFDDFAANRSGVLVERKSLGVALHFRLAPDAENAAVALASRLGEAPGLHYQPGKMMAELRLDGADKGTAITALLQRPELAGTVPVFLGDDVTDEPGFAAAGAGGGFGVLVGAERPTAARYRLPDVAAVRHWLAQSLEETA</sequence>
<keyword evidence="6" id="KW-1185">Reference proteome</keyword>
<protein>
    <recommendedName>
        <fullName evidence="4">Trehalose 6-phosphate phosphatase</fullName>
        <ecNumber evidence="4">3.1.3.12</ecNumber>
    </recommendedName>
</protein>
<dbReference type="Proteomes" id="UP000734218">
    <property type="component" value="Unassembled WGS sequence"/>
</dbReference>
<dbReference type="GO" id="GO:0004805">
    <property type="term" value="F:trehalose-phosphatase activity"/>
    <property type="evidence" value="ECO:0007669"/>
    <property type="project" value="UniProtKB-EC"/>
</dbReference>
<evidence type="ECO:0000256" key="4">
    <source>
        <dbReference type="RuleBase" id="RU361117"/>
    </source>
</evidence>
<dbReference type="InterPro" id="IPR006379">
    <property type="entry name" value="HAD-SF_hydro_IIB"/>
</dbReference>
<dbReference type="InterPro" id="IPR036412">
    <property type="entry name" value="HAD-like_sf"/>
</dbReference>
<dbReference type="InterPro" id="IPR044651">
    <property type="entry name" value="OTSB-like"/>
</dbReference>
<dbReference type="PANTHER" id="PTHR43768">
    <property type="entry name" value="TREHALOSE 6-PHOSPHATE PHOSPHATASE"/>
    <property type="match status" value="1"/>
</dbReference>
<name>A0ABX0XKP5_9SPHN</name>
<dbReference type="Gene3D" id="3.40.50.1000">
    <property type="entry name" value="HAD superfamily/HAD-like"/>
    <property type="match status" value="1"/>
</dbReference>
<comment type="catalytic activity">
    <reaction evidence="4">
        <text>alpha,alpha-trehalose 6-phosphate + H2O = alpha,alpha-trehalose + phosphate</text>
        <dbReference type="Rhea" id="RHEA:23420"/>
        <dbReference type="ChEBI" id="CHEBI:15377"/>
        <dbReference type="ChEBI" id="CHEBI:16551"/>
        <dbReference type="ChEBI" id="CHEBI:43474"/>
        <dbReference type="ChEBI" id="CHEBI:58429"/>
        <dbReference type="EC" id="3.1.3.12"/>
    </reaction>
</comment>
<organism evidence="5 6">
    <name type="scientific">Sphingomonas jejuensis</name>
    <dbReference type="NCBI Taxonomy" id="904715"/>
    <lineage>
        <taxon>Bacteria</taxon>
        <taxon>Pseudomonadati</taxon>
        <taxon>Pseudomonadota</taxon>
        <taxon>Alphaproteobacteria</taxon>
        <taxon>Sphingomonadales</taxon>
        <taxon>Sphingomonadaceae</taxon>
        <taxon>Sphingomonas</taxon>
    </lineage>
</organism>
<dbReference type="PANTHER" id="PTHR43768:SF3">
    <property type="entry name" value="TREHALOSE 6-PHOSPHATE PHOSPHATASE"/>
    <property type="match status" value="1"/>
</dbReference>
<dbReference type="InterPro" id="IPR003337">
    <property type="entry name" value="Trehalose_PPase"/>
</dbReference>
<dbReference type="Gene3D" id="3.30.70.1020">
    <property type="entry name" value="Trehalose-6-phosphate phosphatase related protein, domain 2"/>
    <property type="match status" value="1"/>
</dbReference>
<evidence type="ECO:0000313" key="5">
    <source>
        <dbReference type="EMBL" id="NJC33743.1"/>
    </source>
</evidence>
<keyword evidence="4" id="KW-0479">Metal-binding</keyword>
<keyword evidence="4" id="KW-0460">Magnesium</keyword>
<reference evidence="5 6" key="1">
    <citation type="submission" date="2020-03" db="EMBL/GenBank/DDBJ databases">
        <title>Genomic Encyclopedia of Type Strains, Phase IV (KMG-IV): sequencing the most valuable type-strain genomes for metagenomic binning, comparative biology and taxonomic classification.</title>
        <authorList>
            <person name="Goeker M."/>
        </authorList>
    </citation>
    <scope>NUCLEOTIDE SEQUENCE [LARGE SCALE GENOMIC DNA]</scope>
    <source>
        <strain evidence="5 6">DSM 27651</strain>
    </source>
</reference>
<dbReference type="SUPFAM" id="SSF56784">
    <property type="entry name" value="HAD-like"/>
    <property type="match status" value="1"/>
</dbReference>
<evidence type="ECO:0000256" key="1">
    <source>
        <dbReference type="ARBA" id="ARBA00005199"/>
    </source>
</evidence>
<proteinExistence type="inferred from homology"/>
<comment type="function">
    <text evidence="4">Removes the phosphate from trehalose 6-phosphate to produce free trehalose.</text>
</comment>
<evidence type="ECO:0000313" key="6">
    <source>
        <dbReference type="Proteomes" id="UP000734218"/>
    </source>
</evidence>
<accession>A0ABX0XKP5</accession>
<dbReference type="EMBL" id="JAATJE010000001">
    <property type="protein sequence ID" value="NJC33743.1"/>
    <property type="molecule type" value="Genomic_DNA"/>
</dbReference>
<comment type="pathway">
    <text evidence="1 4">Glycan biosynthesis; trehalose biosynthesis.</text>
</comment>
<dbReference type="RefSeq" id="WP_167953693.1">
    <property type="nucleotide sequence ID" value="NZ_JAATJE010000001.1"/>
</dbReference>
<dbReference type="Pfam" id="PF02358">
    <property type="entry name" value="Trehalose_PPase"/>
    <property type="match status" value="1"/>
</dbReference>
<dbReference type="InterPro" id="IPR023214">
    <property type="entry name" value="HAD_sf"/>
</dbReference>
<evidence type="ECO:0000256" key="2">
    <source>
        <dbReference type="ARBA" id="ARBA00008770"/>
    </source>
</evidence>
<keyword evidence="3 4" id="KW-0378">Hydrolase</keyword>
<comment type="cofactor">
    <cofactor evidence="4">
        <name>Mg(2+)</name>
        <dbReference type="ChEBI" id="CHEBI:18420"/>
    </cofactor>
</comment>
<gene>
    <name evidence="5" type="ORF">GGR88_001217</name>
</gene>
<evidence type="ECO:0000256" key="3">
    <source>
        <dbReference type="ARBA" id="ARBA00022801"/>
    </source>
</evidence>